<feature type="domain" description="ABC transporter" evidence="8">
    <location>
        <begin position="7"/>
        <end position="254"/>
    </location>
</feature>
<evidence type="ECO:0000256" key="6">
    <source>
        <dbReference type="ARBA" id="ARBA00022840"/>
    </source>
</evidence>
<evidence type="ECO:0000256" key="1">
    <source>
        <dbReference type="ARBA" id="ARBA00004202"/>
    </source>
</evidence>
<dbReference type="Gene3D" id="3.40.50.300">
    <property type="entry name" value="P-loop containing nucleotide triphosphate hydrolases"/>
    <property type="match status" value="1"/>
</dbReference>
<dbReference type="FunFam" id="3.40.50.300:FF:000016">
    <property type="entry name" value="Oligopeptide ABC transporter ATP-binding component"/>
    <property type="match status" value="1"/>
</dbReference>
<evidence type="ECO:0000256" key="2">
    <source>
        <dbReference type="ARBA" id="ARBA00005417"/>
    </source>
</evidence>
<evidence type="ECO:0000256" key="4">
    <source>
        <dbReference type="ARBA" id="ARBA00022475"/>
    </source>
</evidence>
<dbReference type="AlphaFoldDB" id="A0A366M4F3"/>
<evidence type="ECO:0000256" key="3">
    <source>
        <dbReference type="ARBA" id="ARBA00022448"/>
    </source>
</evidence>
<keyword evidence="3" id="KW-0813">Transport</keyword>
<dbReference type="PANTHER" id="PTHR43297">
    <property type="entry name" value="OLIGOPEPTIDE TRANSPORT ATP-BINDING PROTEIN APPD"/>
    <property type="match status" value="1"/>
</dbReference>
<dbReference type="InterPro" id="IPR003439">
    <property type="entry name" value="ABC_transporter-like_ATP-bd"/>
</dbReference>
<dbReference type="GO" id="GO:0005886">
    <property type="term" value="C:plasma membrane"/>
    <property type="evidence" value="ECO:0007669"/>
    <property type="project" value="UniProtKB-SubCell"/>
</dbReference>
<keyword evidence="4" id="KW-1003">Cell membrane</keyword>
<protein>
    <submittedName>
        <fullName evidence="9">Methionine ABC transporter ATP-binding protein</fullName>
    </submittedName>
</protein>
<dbReference type="InterPro" id="IPR003593">
    <property type="entry name" value="AAA+_ATPase"/>
</dbReference>
<evidence type="ECO:0000259" key="8">
    <source>
        <dbReference type="PROSITE" id="PS50893"/>
    </source>
</evidence>
<dbReference type="InterPro" id="IPR027417">
    <property type="entry name" value="P-loop_NTPase"/>
</dbReference>
<sequence length="323" mass="34828">MPESPVLTVSDLHVRLGSTHVVNGAGFSLDAGQTLALLGESGSGKSVTARTIMGLIRPPHGRVTAGTVLLHGQDLLAMPEERRRALRSTTISMIFQDALSALNPVLSVGYQIAELFRAHRGMSRNEARRAAVDVLGQVRIPAAARRAGDYPHQFSGGMRQRVGIALAIALRPDVIIADEPTTALDVTVQAQILRLLGDIQREHGTALLLITHDMGVVADMADRVAVMYAGRVVEQATAAEVFARPRHPYSEALLGAIPRPHLRGRELAVIAGAPPDLSVPDEGCRFRPRCRYRIEDCERNPPEHDLGGGRSTACHEWEKVGSA</sequence>
<keyword evidence="7" id="KW-0472">Membrane</keyword>
<name>A0A366M4F3_9ACTN</name>
<comment type="subcellular location">
    <subcellularLocation>
        <location evidence="1">Cell membrane</location>
        <topology evidence="1">Peripheral membrane protein</topology>
    </subcellularLocation>
</comment>
<evidence type="ECO:0000313" key="10">
    <source>
        <dbReference type="Proteomes" id="UP000253303"/>
    </source>
</evidence>
<dbReference type="GO" id="GO:0016887">
    <property type="term" value="F:ATP hydrolysis activity"/>
    <property type="evidence" value="ECO:0007669"/>
    <property type="project" value="InterPro"/>
</dbReference>
<dbReference type="GO" id="GO:0015833">
    <property type="term" value="P:peptide transport"/>
    <property type="evidence" value="ECO:0007669"/>
    <property type="project" value="InterPro"/>
</dbReference>
<dbReference type="Pfam" id="PF08352">
    <property type="entry name" value="oligo_HPY"/>
    <property type="match status" value="1"/>
</dbReference>
<dbReference type="InterPro" id="IPR013563">
    <property type="entry name" value="Oligopep_ABC_C"/>
</dbReference>
<dbReference type="GO" id="GO:0005524">
    <property type="term" value="F:ATP binding"/>
    <property type="evidence" value="ECO:0007669"/>
    <property type="project" value="UniProtKB-KW"/>
</dbReference>
<accession>A0A366M4F3</accession>
<dbReference type="InterPro" id="IPR050388">
    <property type="entry name" value="ABC_Ni/Peptide_Import"/>
</dbReference>
<dbReference type="PANTHER" id="PTHR43297:SF2">
    <property type="entry name" value="DIPEPTIDE TRANSPORT ATP-BINDING PROTEIN DPPD"/>
    <property type="match status" value="1"/>
</dbReference>
<keyword evidence="6 9" id="KW-0067">ATP-binding</keyword>
<dbReference type="RefSeq" id="WP_113980031.1">
    <property type="nucleotide sequence ID" value="NZ_QMEY01000002.1"/>
</dbReference>
<keyword evidence="10" id="KW-1185">Reference proteome</keyword>
<dbReference type="PROSITE" id="PS50893">
    <property type="entry name" value="ABC_TRANSPORTER_2"/>
    <property type="match status" value="1"/>
</dbReference>
<dbReference type="SUPFAM" id="SSF52540">
    <property type="entry name" value="P-loop containing nucleoside triphosphate hydrolases"/>
    <property type="match status" value="1"/>
</dbReference>
<reference evidence="9 10" key="1">
    <citation type="submission" date="2018-06" db="EMBL/GenBank/DDBJ databases">
        <title>Sphaerisporangium craniellae sp. nov., isolated from a marine sponge in the South China Sea.</title>
        <authorList>
            <person name="Li L."/>
        </authorList>
    </citation>
    <scope>NUCLEOTIDE SEQUENCE [LARGE SCALE GENOMIC DNA]</scope>
    <source>
        <strain evidence="9 10">LHW63015</strain>
    </source>
</reference>
<gene>
    <name evidence="9" type="ORF">DP939_08485</name>
</gene>
<proteinExistence type="inferred from homology"/>
<dbReference type="InterPro" id="IPR017871">
    <property type="entry name" value="ABC_transporter-like_CS"/>
</dbReference>
<dbReference type="SMART" id="SM00382">
    <property type="entry name" value="AAA"/>
    <property type="match status" value="1"/>
</dbReference>
<evidence type="ECO:0000256" key="7">
    <source>
        <dbReference type="ARBA" id="ARBA00023136"/>
    </source>
</evidence>
<keyword evidence="5" id="KW-0547">Nucleotide-binding</keyword>
<organism evidence="9 10">
    <name type="scientific">Spongiactinospora rosea</name>
    <dbReference type="NCBI Taxonomy" id="2248750"/>
    <lineage>
        <taxon>Bacteria</taxon>
        <taxon>Bacillati</taxon>
        <taxon>Actinomycetota</taxon>
        <taxon>Actinomycetes</taxon>
        <taxon>Streptosporangiales</taxon>
        <taxon>Streptosporangiaceae</taxon>
        <taxon>Spongiactinospora</taxon>
    </lineage>
</organism>
<evidence type="ECO:0000313" key="9">
    <source>
        <dbReference type="EMBL" id="RBQ21076.1"/>
    </source>
</evidence>
<comment type="caution">
    <text evidence="9">The sequence shown here is derived from an EMBL/GenBank/DDBJ whole genome shotgun (WGS) entry which is preliminary data.</text>
</comment>
<dbReference type="Proteomes" id="UP000253303">
    <property type="component" value="Unassembled WGS sequence"/>
</dbReference>
<evidence type="ECO:0000256" key="5">
    <source>
        <dbReference type="ARBA" id="ARBA00022741"/>
    </source>
</evidence>
<dbReference type="OrthoDB" id="3327300at2"/>
<dbReference type="NCBIfam" id="TIGR01727">
    <property type="entry name" value="oligo_HPY"/>
    <property type="match status" value="1"/>
</dbReference>
<comment type="similarity">
    <text evidence="2">Belongs to the ABC transporter superfamily.</text>
</comment>
<dbReference type="EMBL" id="QMEY01000002">
    <property type="protein sequence ID" value="RBQ21076.1"/>
    <property type="molecule type" value="Genomic_DNA"/>
</dbReference>
<dbReference type="PROSITE" id="PS00211">
    <property type="entry name" value="ABC_TRANSPORTER_1"/>
    <property type="match status" value="1"/>
</dbReference>
<dbReference type="Pfam" id="PF00005">
    <property type="entry name" value="ABC_tran"/>
    <property type="match status" value="1"/>
</dbReference>
<dbReference type="CDD" id="cd03257">
    <property type="entry name" value="ABC_NikE_OppD_transporters"/>
    <property type="match status" value="1"/>
</dbReference>